<evidence type="ECO:0000259" key="1">
    <source>
        <dbReference type="Pfam" id="PF12680"/>
    </source>
</evidence>
<sequence>MAEDTQSAAVRDLLTVYERALNASDARLAVSLYSPEGVFLPFDGPTATGAQELLEGYEAIFATIRLEVAFTVDDISVDGATAHALTRSEGHSTDLATGTRSPERNRELFVFDHADGSWRIARYMFNKPV</sequence>
<dbReference type="Gene3D" id="3.10.450.50">
    <property type="match status" value="1"/>
</dbReference>
<dbReference type="InterPro" id="IPR032710">
    <property type="entry name" value="NTF2-like_dom_sf"/>
</dbReference>
<proteinExistence type="predicted"/>
<dbReference type="SUPFAM" id="SSF54427">
    <property type="entry name" value="NTF2-like"/>
    <property type="match status" value="1"/>
</dbReference>
<dbReference type="InterPro" id="IPR037401">
    <property type="entry name" value="SnoaL-like"/>
</dbReference>
<evidence type="ECO:0000313" key="3">
    <source>
        <dbReference type="Proteomes" id="UP001431429"/>
    </source>
</evidence>
<feature type="domain" description="SnoaL-like" evidence="1">
    <location>
        <begin position="17"/>
        <end position="118"/>
    </location>
</feature>
<gene>
    <name evidence="2" type="ORF">NBG84_04785</name>
</gene>
<comment type="caution">
    <text evidence="2">The sequence shown here is derived from an EMBL/GenBank/DDBJ whole genome shotgun (WGS) entry which is preliminary data.</text>
</comment>
<dbReference type="InterPro" id="IPR011944">
    <property type="entry name" value="Steroid_delta5-4_isomerase"/>
</dbReference>
<dbReference type="NCBIfam" id="TIGR02246">
    <property type="entry name" value="SgcJ/EcaC family oxidoreductase"/>
    <property type="match status" value="1"/>
</dbReference>
<dbReference type="Proteomes" id="UP001431429">
    <property type="component" value="Unassembled WGS sequence"/>
</dbReference>
<name>A0ABT0UGR4_9ACTN</name>
<keyword evidence="3" id="KW-1185">Reference proteome</keyword>
<accession>A0ABT0UGR4</accession>
<dbReference type="Pfam" id="PF12680">
    <property type="entry name" value="SnoaL_2"/>
    <property type="match status" value="1"/>
</dbReference>
<protein>
    <submittedName>
        <fullName evidence="2">SgcJ/EcaC family oxidoreductase</fullName>
    </submittedName>
</protein>
<reference evidence="2" key="1">
    <citation type="submission" date="2022-06" db="EMBL/GenBank/DDBJ databases">
        <title>Genome public.</title>
        <authorList>
            <person name="Sun Q."/>
        </authorList>
    </citation>
    <scope>NUCLEOTIDE SEQUENCE</scope>
    <source>
        <strain evidence="2">CWNU-1</strain>
    </source>
</reference>
<evidence type="ECO:0000313" key="2">
    <source>
        <dbReference type="EMBL" id="MCM2387630.1"/>
    </source>
</evidence>
<dbReference type="EMBL" id="JAMQAW010000004">
    <property type="protein sequence ID" value="MCM2387630.1"/>
    <property type="molecule type" value="Genomic_DNA"/>
</dbReference>
<dbReference type="RefSeq" id="WP_250917997.1">
    <property type="nucleotide sequence ID" value="NZ_JAMQAW010000004.1"/>
</dbReference>
<organism evidence="2 3">
    <name type="scientific">Streptomyces albipurpureus</name>
    <dbReference type="NCBI Taxonomy" id="2897419"/>
    <lineage>
        <taxon>Bacteria</taxon>
        <taxon>Bacillati</taxon>
        <taxon>Actinomycetota</taxon>
        <taxon>Actinomycetes</taxon>
        <taxon>Kitasatosporales</taxon>
        <taxon>Streptomycetaceae</taxon>
        <taxon>Streptomyces</taxon>
    </lineage>
</organism>